<keyword evidence="9" id="KW-0472">Membrane</keyword>
<dbReference type="GO" id="GO:0005506">
    <property type="term" value="F:iron ion binding"/>
    <property type="evidence" value="ECO:0007669"/>
    <property type="project" value="InterPro"/>
</dbReference>
<dbReference type="AlphaFoldDB" id="A0A0D2GNF5"/>
<dbReference type="GO" id="GO:0004497">
    <property type="term" value="F:monooxygenase activity"/>
    <property type="evidence" value="ECO:0007669"/>
    <property type="project" value="UniProtKB-KW"/>
</dbReference>
<evidence type="ECO:0000313" key="11">
    <source>
        <dbReference type="Proteomes" id="UP000054266"/>
    </source>
</evidence>
<proteinExistence type="inferred from homology"/>
<dbReference type="EMBL" id="KN846956">
    <property type="protein sequence ID" value="KIW73924.1"/>
    <property type="molecule type" value="Genomic_DNA"/>
</dbReference>
<keyword evidence="6 8" id="KW-0503">Monooxygenase</keyword>
<dbReference type="HOGENOM" id="CLU_001570_14_0_1"/>
<comment type="similarity">
    <text evidence="2 8">Belongs to the cytochrome P450 family.</text>
</comment>
<evidence type="ECO:0000256" key="2">
    <source>
        <dbReference type="ARBA" id="ARBA00010617"/>
    </source>
</evidence>
<dbReference type="CDD" id="cd11060">
    <property type="entry name" value="CYP57A1-like"/>
    <property type="match status" value="1"/>
</dbReference>
<dbReference type="PROSITE" id="PS00086">
    <property type="entry name" value="CYTOCHROME_P450"/>
    <property type="match status" value="1"/>
</dbReference>
<keyword evidence="7 8" id="KW-0349">Heme</keyword>
<keyword evidence="11" id="KW-1185">Reference proteome</keyword>
<dbReference type="InterPro" id="IPR036396">
    <property type="entry name" value="Cyt_P450_sf"/>
</dbReference>
<accession>A0A0D2GNF5</accession>
<gene>
    <name evidence="10" type="ORF">PV04_02003</name>
</gene>
<comment type="cofactor">
    <cofactor evidence="1 7">
        <name>heme</name>
        <dbReference type="ChEBI" id="CHEBI:30413"/>
    </cofactor>
</comment>
<keyword evidence="5 7" id="KW-0408">Iron</keyword>
<evidence type="ECO:0000256" key="6">
    <source>
        <dbReference type="ARBA" id="ARBA00023033"/>
    </source>
</evidence>
<feature type="transmembrane region" description="Helical" evidence="9">
    <location>
        <begin position="7"/>
        <end position="30"/>
    </location>
</feature>
<evidence type="ECO:0008006" key="12">
    <source>
        <dbReference type="Google" id="ProtNLM"/>
    </source>
</evidence>
<keyword evidence="9" id="KW-0812">Transmembrane</keyword>
<evidence type="ECO:0000256" key="3">
    <source>
        <dbReference type="ARBA" id="ARBA00022723"/>
    </source>
</evidence>
<dbReference type="InterPro" id="IPR002401">
    <property type="entry name" value="Cyt_P450_E_grp-I"/>
</dbReference>
<dbReference type="GO" id="GO:0020037">
    <property type="term" value="F:heme binding"/>
    <property type="evidence" value="ECO:0007669"/>
    <property type="project" value="InterPro"/>
</dbReference>
<keyword evidence="3 7" id="KW-0479">Metal-binding</keyword>
<evidence type="ECO:0000256" key="7">
    <source>
        <dbReference type="PIRSR" id="PIRSR602401-1"/>
    </source>
</evidence>
<evidence type="ECO:0000256" key="9">
    <source>
        <dbReference type="SAM" id="Phobius"/>
    </source>
</evidence>
<protein>
    <recommendedName>
        <fullName evidence="12">Pisatin demethylase</fullName>
    </recommendedName>
</protein>
<dbReference type="FunFam" id="1.10.630.10:FF:000050">
    <property type="entry name" value="Cytochrome P450 monooxygenase"/>
    <property type="match status" value="1"/>
</dbReference>
<organism evidence="10 11">
    <name type="scientific">Phialophora macrospora</name>
    <dbReference type="NCBI Taxonomy" id="1851006"/>
    <lineage>
        <taxon>Eukaryota</taxon>
        <taxon>Fungi</taxon>
        <taxon>Dikarya</taxon>
        <taxon>Ascomycota</taxon>
        <taxon>Pezizomycotina</taxon>
        <taxon>Eurotiomycetes</taxon>
        <taxon>Chaetothyriomycetidae</taxon>
        <taxon>Chaetothyriales</taxon>
        <taxon>Herpotrichiellaceae</taxon>
        <taxon>Phialophora</taxon>
    </lineage>
</organism>
<evidence type="ECO:0000256" key="4">
    <source>
        <dbReference type="ARBA" id="ARBA00023002"/>
    </source>
</evidence>
<dbReference type="PANTHER" id="PTHR24305:SF190">
    <property type="entry name" value="P450, PUTATIVE (EUROFUNG)-RELATED"/>
    <property type="match status" value="1"/>
</dbReference>
<dbReference type="PRINTS" id="PR00463">
    <property type="entry name" value="EP450I"/>
</dbReference>
<evidence type="ECO:0000313" key="10">
    <source>
        <dbReference type="EMBL" id="KIW73924.1"/>
    </source>
</evidence>
<evidence type="ECO:0000256" key="8">
    <source>
        <dbReference type="RuleBase" id="RU000461"/>
    </source>
</evidence>
<feature type="binding site" description="axial binding residue" evidence="7">
    <location>
        <position position="456"/>
    </location>
    <ligand>
        <name>heme</name>
        <dbReference type="ChEBI" id="CHEBI:30413"/>
    </ligand>
    <ligandPart>
        <name>Fe</name>
        <dbReference type="ChEBI" id="CHEBI:18248"/>
    </ligandPart>
</feature>
<dbReference type="InterPro" id="IPR017972">
    <property type="entry name" value="Cyt_P450_CS"/>
</dbReference>
<dbReference type="InterPro" id="IPR001128">
    <property type="entry name" value="Cyt_P450"/>
</dbReference>
<evidence type="ECO:0000256" key="5">
    <source>
        <dbReference type="ARBA" id="ARBA00023004"/>
    </source>
</evidence>
<dbReference type="Pfam" id="PF00067">
    <property type="entry name" value="p450"/>
    <property type="match status" value="1"/>
</dbReference>
<dbReference type="PRINTS" id="PR00385">
    <property type="entry name" value="P450"/>
</dbReference>
<reference evidence="10 11" key="1">
    <citation type="submission" date="2015-01" db="EMBL/GenBank/DDBJ databases">
        <title>The Genome Sequence of Capronia semiimmersa CBS27337.</title>
        <authorList>
            <consortium name="The Broad Institute Genomics Platform"/>
            <person name="Cuomo C."/>
            <person name="de Hoog S."/>
            <person name="Gorbushina A."/>
            <person name="Stielow B."/>
            <person name="Teixiera M."/>
            <person name="Abouelleil A."/>
            <person name="Chapman S.B."/>
            <person name="Priest M."/>
            <person name="Young S.K."/>
            <person name="Wortman J."/>
            <person name="Nusbaum C."/>
            <person name="Birren B."/>
        </authorList>
    </citation>
    <scope>NUCLEOTIDE SEQUENCE [LARGE SCALE GENOMIC DNA]</scope>
    <source>
        <strain evidence="10 11">CBS 27337</strain>
    </source>
</reference>
<dbReference type="STRING" id="5601.A0A0D2GNF5"/>
<dbReference type="SUPFAM" id="SSF48264">
    <property type="entry name" value="Cytochrome P450"/>
    <property type="match status" value="1"/>
</dbReference>
<evidence type="ECO:0000256" key="1">
    <source>
        <dbReference type="ARBA" id="ARBA00001971"/>
    </source>
</evidence>
<keyword evidence="9" id="KW-1133">Transmembrane helix</keyword>
<name>A0A0D2GNF5_9EURO</name>
<sequence>MAKLQGILAAAKEASPLILIGGLLGFWLLYQSYVLLTDPLRSVPGPFLARFTRLWYLHKVWRGDFEKTNIALHKKYGSIVRIAPNYYSIDDADAIKIIYGHGTHFVKGKWYIASGNPKNENPDIFTELNPTVHAENRRKVASLYSMSSLVPMEQNAIDCAKILVDRFTAFAERRVSVNLQVWLQYFAFDTIALITLSKRFGFLDTGEDNGGMIAALDHYLRYLSKVGIYHEWHSFLTWCLSFFPNTGTHYLGNFTKEQVLEGQQTKPKSILEKDESKPTDDFLTKLLRMHALQPDKFSMGAVISTCITNIGAGSDTTSVSLSGILHQLMKSPATMQKLRQELDQAVEERGSSDIISFQEAQKLPYLQAVIKEGLRLHPATGLPMVRVVPKGGATIAGRYFPEKTEVGVNTWVAHANQKLFGPDAEEFRPERWLEDAETAAEMNRNILTFGAGSRTCIGKNISLLEISILIPELVRKFDFTLVDPNRPLESENVWFVKQKNLECYVSLRK</sequence>
<dbReference type="Gene3D" id="1.10.630.10">
    <property type="entry name" value="Cytochrome P450"/>
    <property type="match status" value="1"/>
</dbReference>
<dbReference type="GO" id="GO:0016705">
    <property type="term" value="F:oxidoreductase activity, acting on paired donors, with incorporation or reduction of molecular oxygen"/>
    <property type="evidence" value="ECO:0007669"/>
    <property type="project" value="InterPro"/>
</dbReference>
<dbReference type="PANTHER" id="PTHR24305">
    <property type="entry name" value="CYTOCHROME P450"/>
    <property type="match status" value="1"/>
</dbReference>
<dbReference type="InterPro" id="IPR050121">
    <property type="entry name" value="Cytochrome_P450_monoxygenase"/>
</dbReference>
<keyword evidence="4 8" id="KW-0560">Oxidoreductase</keyword>
<dbReference type="Proteomes" id="UP000054266">
    <property type="component" value="Unassembled WGS sequence"/>
</dbReference>